<evidence type="ECO:0000313" key="2">
    <source>
        <dbReference type="EMBL" id="MDY0394124.1"/>
    </source>
</evidence>
<feature type="transmembrane region" description="Helical" evidence="1">
    <location>
        <begin position="52"/>
        <end position="72"/>
    </location>
</feature>
<dbReference type="InterPro" id="IPR001927">
    <property type="entry name" value="Na/Gal_symport"/>
</dbReference>
<keyword evidence="3" id="KW-1185">Reference proteome</keyword>
<dbReference type="CDD" id="cd17332">
    <property type="entry name" value="MFS_MelB_like"/>
    <property type="match status" value="1"/>
</dbReference>
<keyword evidence="1" id="KW-1133">Transmembrane helix</keyword>
<dbReference type="PANTHER" id="PTHR11328:SF24">
    <property type="entry name" value="MAJOR FACILITATOR SUPERFAMILY (MFS) PROFILE DOMAIN-CONTAINING PROTEIN"/>
    <property type="match status" value="1"/>
</dbReference>
<dbReference type="PANTHER" id="PTHR11328">
    <property type="entry name" value="MAJOR FACILITATOR SUPERFAMILY DOMAIN-CONTAINING PROTEIN"/>
    <property type="match status" value="1"/>
</dbReference>
<dbReference type="InterPro" id="IPR039672">
    <property type="entry name" value="MFS_2"/>
</dbReference>
<sequence>MEAFAREKTKLGRERHKLSLKEKISYGYGEMASAFVWGMVTSYLLYFYTDVYGISASAAGTLFLITRLWDAANDPIMGVIVDRTKTKHGKARPYLLYLAIPLGIISVLTFITPDFSDTGRLMYAYVTYLLLGMIYTAINLPYGALAPTMTRDSKEKVDLGSYRAMGLAVGTVIVSAATLPLVNFLGKGNEQVGFPLTITLYSVIAGILFFLTFKNCKERYSEYIEAKDRKKLSESLKEMFKNRPWVLVAITSFLKFLRLGALNAVLIYYVTYVLGKPGMVPVFLTLLNGATFAGGALAMPLLKKVGNKLGTQVAIAIGSVFFILLFFIQGGFSYTIRYNFLFSKYVCWGG</sequence>
<gene>
    <name evidence="2" type="ORF">RWE15_06060</name>
</gene>
<evidence type="ECO:0000313" key="3">
    <source>
        <dbReference type="Proteomes" id="UP001281447"/>
    </source>
</evidence>
<keyword evidence="1" id="KW-0812">Transmembrane</keyword>
<feature type="transmembrane region" description="Helical" evidence="1">
    <location>
        <begin position="314"/>
        <end position="336"/>
    </location>
</feature>
<feature type="transmembrane region" description="Helical" evidence="1">
    <location>
        <begin position="25"/>
        <end position="46"/>
    </location>
</feature>
<comment type="caution">
    <text evidence="2">The sequence shown here is derived from an EMBL/GenBank/DDBJ whole genome shotgun (WGS) entry which is preliminary data.</text>
</comment>
<dbReference type="Pfam" id="PF13347">
    <property type="entry name" value="MFS_2"/>
    <property type="match status" value="1"/>
</dbReference>
<feature type="transmembrane region" description="Helical" evidence="1">
    <location>
        <begin position="123"/>
        <end position="145"/>
    </location>
</feature>
<accession>A0ABU5C467</accession>
<dbReference type="Gene3D" id="1.20.1250.20">
    <property type="entry name" value="MFS general substrate transporter like domains"/>
    <property type="match status" value="1"/>
</dbReference>
<dbReference type="Proteomes" id="UP001281447">
    <property type="component" value="Unassembled WGS sequence"/>
</dbReference>
<feature type="transmembrane region" description="Helical" evidence="1">
    <location>
        <begin position="166"/>
        <end position="186"/>
    </location>
</feature>
<feature type="transmembrane region" description="Helical" evidence="1">
    <location>
        <begin position="282"/>
        <end position="302"/>
    </location>
</feature>
<proteinExistence type="predicted"/>
<keyword evidence="1" id="KW-0472">Membrane</keyword>
<dbReference type="NCBIfam" id="TIGR00792">
    <property type="entry name" value="gph"/>
    <property type="match status" value="1"/>
</dbReference>
<dbReference type="EMBL" id="JAWDIP010000003">
    <property type="protein sequence ID" value="MDY0394124.1"/>
    <property type="molecule type" value="Genomic_DNA"/>
</dbReference>
<feature type="transmembrane region" description="Helical" evidence="1">
    <location>
        <begin position="245"/>
        <end position="270"/>
    </location>
</feature>
<protein>
    <submittedName>
        <fullName evidence="2">Glycoside-pentoside-hexuronide (GPH):cation symporter</fullName>
    </submittedName>
</protein>
<dbReference type="SUPFAM" id="SSF103473">
    <property type="entry name" value="MFS general substrate transporter"/>
    <property type="match status" value="1"/>
</dbReference>
<name>A0ABU5C467_9BACI</name>
<evidence type="ECO:0000256" key="1">
    <source>
        <dbReference type="SAM" id="Phobius"/>
    </source>
</evidence>
<feature type="transmembrane region" description="Helical" evidence="1">
    <location>
        <begin position="93"/>
        <end position="111"/>
    </location>
</feature>
<feature type="transmembrane region" description="Helical" evidence="1">
    <location>
        <begin position="192"/>
        <end position="213"/>
    </location>
</feature>
<dbReference type="InterPro" id="IPR036259">
    <property type="entry name" value="MFS_trans_sf"/>
</dbReference>
<reference evidence="2 3" key="1">
    <citation type="submission" date="2023-10" db="EMBL/GenBank/DDBJ databases">
        <title>Virgibacillus halophilus 5B73C genome.</title>
        <authorList>
            <person name="Miliotis G."/>
            <person name="Sengupta P."/>
            <person name="Hameed A."/>
            <person name="Chuvochina M."/>
            <person name="Mcdonagh F."/>
            <person name="Simpson A.C."/>
            <person name="Singh N.K."/>
            <person name="Rekha P.D."/>
            <person name="Raman K."/>
            <person name="Hugenholtz P."/>
            <person name="Venkateswaran K."/>
        </authorList>
    </citation>
    <scope>NUCLEOTIDE SEQUENCE [LARGE SCALE GENOMIC DNA]</scope>
    <source>
        <strain evidence="2 3">5B73C</strain>
    </source>
</reference>
<organism evidence="2 3">
    <name type="scientific">Tigheibacillus halophilus</name>
    <dbReference type="NCBI Taxonomy" id="361280"/>
    <lineage>
        <taxon>Bacteria</taxon>
        <taxon>Bacillati</taxon>
        <taxon>Bacillota</taxon>
        <taxon>Bacilli</taxon>
        <taxon>Bacillales</taxon>
        <taxon>Bacillaceae</taxon>
        <taxon>Tigheibacillus</taxon>
    </lineage>
</organism>